<feature type="region of interest" description="Disordered" evidence="1">
    <location>
        <begin position="1"/>
        <end position="110"/>
    </location>
</feature>
<name>A0A0B5ET39_STRA4</name>
<feature type="compositionally biased region" description="Basic residues" evidence="1">
    <location>
        <begin position="97"/>
        <end position="110"/>
    </location>
</feature>
<dbReference type="Proteomes" id="UP000031523">
    <property type="component" value="Chromosome"/>
</dbReference>
<keyword evidence="3" id="KW-1185">Reference proteome</keyword>
<accession>A0A0B5ET39</accession>
<feature type="compositionally biased region" description="Low complexity" evidence="1">
    <location>
        <begin position="1"/>
        <end position="13"/>
    </location>
</feature>
<proteinExistence type="predicted"/>
<dbReference type="AlphaFoldDB" id="A0A0B5ET39"/>
<feature type="compositionally biased region" description="Gly residues" evidence="1">
    <location>
        <begin position="21"/>
        <end position="44"/>
    </location>
</feature>
<dbReference type="EMBL" id="CP010519">
    <property type="protein sequence ID" value="AJE82420.1"/>
    <property type="molecule type" value="Genomic_DNA"/>
</dbReference>
<gene>
    <name evidence="2" type="ORF">SLNWT_2044</name>
</gene>
<protein>
    <submittedName>
        <fullName evidence="2">Uncharacterized protein</fullName>
    </submittedName>
</protein>
<dbReference type="KEGG" id="sals:SLNWT_2044"/>
<evidence type="ECO:0000313" key="2">
    <source>
        <dbReference type="EMBL" id="AJE82420.1"/>
    </source>
</evidence>
<sequence>MPPEQLLGTGLRRGPPPRPGLRGGLPGGLDFVRGGGSSGGGRPGCGSSRRGSRRSGRSGLGVPRYGCAGPASSRCGSLRFGGGCRGVSPRRGIPRVPLRRHCRRGRSRSA</sequence>
<reference evidence="2 3" key="1">
    <citation type="submission" date="2015-01" db="EMBL/GenBank/DDBJ databases">
        <title>Enhanced salinomycin production by adjusting the supply of polyketide extender units in Streptomyce albus DSM 41398.</title>
        <authorList>
            <person name="Lu C."/>
        </authorList>
    </citation>
    <scope>NUCLEOTIDE SEQUENCE [LARGE SCALE GENOMIC DNA]</scope>
    <source>
        <strain evidence="3">ATCC 21838 / DSM 41398 / FERM P-419 / JCM 4703 / NBRC 107858</strain>
    </source>
</reference>
<organism evidence="2 3">
    <name type="scientific">Streptomyces albus (strain ATCC 21838 / DSM 41398 / FERM P-419 / JCM 4703 / NBRC 107858)</name>
    <dbReference type="NCBI Taxonomy" id="1081613"/>
    <lineage>
        <taxon>Bacteria</taxon>
        <taxon>Bacillati</taxon>
        <taxon>Actinomycetota</taxon>
        <taxon>Actinomycetes</taxon>
        <taxon>Kitasatosporales</taxon>
        <taxon>Streptomycetaceae</taxon>
        <taxon>Streptomyces</taxon>
    </lineage>
</organism>
<evidence type="ECO:0000256" key="1">
    <source>
        <dbReference type="SAM" id="MobiDB-lite"/>
    </source>
</evidence>
<evidence type="ECO:0000313" key="3">
    <source>
        <dbReference type="Proteomes" id="UP000031523"/>
    </source>
</evidence>